<dbReference type="GO" id="GO:0017000">
    <property type="term" value="P:antibiotic biosynthetic process"/>
    <property type="evidence" value="ECO:0007669"/>
    <property type="project" value="UniProtKB-KW"/>
</dbReference>
<dbReference type="GO" id="GO:0031177">
    <property type="term" value="F:phosphopantetheine binding"/>
    <property type="evidence" value="ECO:0007669"/>
    <property type="project" value="InterPro"/>
</dbReference>
<dbReference type="Pfam" id="PF00501">
    <property type="entry name" value="AMP-binding"/>
    <property type="match status" value="1"/>
</dbReference>
<dbReference type="FunFam" id="2.30.38.10:FF:000001">
    <property type="entry name" value="Non-ribosomal peptide synthetase PvdI"/>
    <property type="match status" value="1"/>
</dbReference>
<dbReference type="SUPFAM" id="SSF52777">
    <property type="entry name" value="CoA-dependent acyltransferases"/>
    <property type="match status" value="4"/>
</dbReference>
<dbReference type="NCBIfam" id="TIGR01720">
    <property type="entry name" value="NRPS-para261"/>
    <property type="match status" value="1"/>
</dbReference>
<dbReference type="SUPFAM" id="SSF47336">
    <property type="entry name" value="ACP-like"/>
    <property type="match status" value="1"/>
</dbReference>
<dbReference type="GO" id="GO:0003824">
    <property type="term" value="F:catalytic activity"/>
    <property type="evidence" value="ECO:0007669"/>
    <property type="project" value="InterPro"/>
</dbReference>
<dbReference type="Gene3D" id="2.30.38.10">
    <property type="entry name" value="Luciferase, Domain 3"/>
    <property type="match status" value="1"/>
</dbReference>
<dbReference type="InterPro" id="IPR045851">
    <property type="entry name" value="AMP-bd_C_sf"/>
</dbReference>
<evidence type="ECO:0000256" key="5">
    <source>
        <dbReference type="ARBA" id="ARBA00023194"/>
    </source>
</evidence>
<dbReference type="GO" id="GO:0044550">
    <property type="term" value="P:secondary metabolite biosynthetic process"/>
    <property type="evidence" value="ECO:0007669"/>
    <property type="project" value="TreeGrafter"/>
</dbReference>
<dbReference type="Gene3D" id="3.30.559.30">
    <property type="entry name" value="Nonribosomal peptide synthetase, condensation domain"/>
    <property type="match status" value="2"/>
</dbReference>
<dbReference type="Proteomes" id="UP000053429">
    <property type="component" value="Unassembled WGS sequence"/>
</dbReference>
<dbReference type="InterPro" id="IPR009081">
    <property type="entry name" value="PP-bd_ACP"/>
</dbReference>
<dbReference type="SUPFAM" id="SSF56801">
    <property type="entry name" value="Acetyl-CoA synthetase-like"/>
    <property type="match status" value="1"/>
</dbReference>
<dbReference type="InterPro" id="IPR020845">
    <property type="entry name" value="AMP-binding_CS"/>
</dbReference>
<evidence type="ECO:0000256" key="2">
    <source>
        <dbReference type="ARBA" id="ARBA00022450"/>
    </source>
</evidence>
<keyword evidence="4" id="KW-0677">Repeat</keyword>
<dbReference type="InterPro" id="IPR010060">
    <property type="entry name" value="NRPS_synth"/>
</dbReference>
<dbReference type="Gene3D" id="3.30.300.30">
    <property type="match status" value="1"/>
</dbReference>
<keyword evidence="5" id="KW-0045">Antibiotic biosynthesis</keyword>
<organism evidence="8 9">
    <name type="scientific">Streptomyces caeruleatus</name>
    <dbReference type="NCBI Taxonomy" id="661399"/>
    <lineage>
        <taxon>Bacteria</taxon>
        <taxon>Bacillati</taxon>
        <taxon>Actinomycetota</taxon>
        <taxon>Actinomycetes</taxon>
        <taxon>Kitasatosporales</taxon>
        <taxon>Streptomycetaceae</taxon>
        <taxon>Streptomyces</taxon>
    </lineage>
</organism>
<dbReference type="Pfam" id="PF00668">
    <property type="entry name" value="Condensation"/>
    <property type="match status" value="2"/>
</dbReference>
<dbReference type="PROSITE" id="PS50075">
    <property type="entry name" value="CARRIER"/>
    <property type="match status" value="1"/>
</dbReference>
<dbReference type="SMART" id="SM00823">
    <property type="entry name" value="PKS_PP"/>
    <property type="match status" value="1"/>
</dbReference>
<dbReference type="PROSITE" id="PS00455">
    <property type="entry name" value="AMP_BINDING"/>
    <property type="match status" value="1"/>
</dbReference>
<keyword evidence="3" id="KW-0597">Phosphoprotein</keyword>
<evidence type="ECO:0000313" key="9">
    <source>
        <dbReference type="Proteomes" id="UP000053429"/>
    </source>
</evidence>
<keyword evidence="9" id="KW-1185">Reference proteome</keyword>
<name>A0A117RRH8_9ACTN</name>
<dbReference type="Pfam" id="PF13193">
    <property type="entry name" value="AMP-binding_C"/>
    <property type="match status" value="1"/>
</dbReference>
<keyword evidence="2" id="KW-0596">Phosphopantetheine</keyword>
<dbReference type="InterPro" id="IPR010071">
    <property type="entry name" value="AA_adenyl_dom"/>
</dbReference>
<dbReference type="Gene3D" id="3.30.559.10">
    <property type="entry name" value="Chloramphenicol acetyltransferase-like domain"/>
    <property type="match status" value="2"/>
</dbReference>
<dbReference type="InterPro" id="IPR020806">
    <property type="entry name" value="PKS_PP-bd"/>
</dbReference>
<feature type="domain" description="Carrier" evidence="7">
    <location>
        <begin position="1019"/>
        <end position="1093"/>
    </location>
</feature>
<dbReference type="PROSITE" id="PS00012">
    <property type="entry name" value="PHOSPHOPANTETHEINE"/>
    <property type="match status" value="1"/>
</dbReference>
<gene>
    <name evidence="8" type="ORF">AQJ67_07900</name>
</gene>
<dbReference type="NCBIfam" id="TIGR01733">
    <property type="entry name" value="AA-adenyl-dom"/>
    <property type="match status" value="1"/>
</dbReference>
<dbReference type="OrthoDB" id="2472181at2"/>
<protein>
    <submittedName>
        <fullName evidence="8">Non-ribosomal peptide synthetase</fullName>
    </submittedName>
</protein>
<dbReference type="STRING" id="661399.AQJ67_07900"/>
<dbReference type="PANTHER" id="PTHR45527:SF1">
    <property type="entry name" value="FATTY ACID SYNTHASE"/>
    <property type="match status" value="1"/>
</dbReference>
<dbReference type="FunFam" id="1.10.1200.10:FF:000005">
    <property type="entry name" value="Nonribosomal peptide synthetase 1"/>
    <property type="match status" value="1"/>
</dbReference>
<proteinExistence type="predicted"/>
<dbReference type="EMBL" id="LMWY01000005">
    <property type="protein sequence ID" value="KUO05285.1"/>
    <property type="molecule type" value="Genomic_DNA"/>
</dbReference>
<dbReference type="GO" id="GO:0005829">
    <property type="term" value="C:cytosol"/>
    <property type="evidence" value="ECO:0007669"/>
    <property type="project" value="TreeGrafter"/>
</dbReference>
<dbReference type="PANTHER" id="PTHR45527">
    <property type="entry name" value="NONRIBOSOMAL PEPTIDE SYNTHETASE"/>
    <property type="match status" value="1"/>
</dbReference>
<dbReference type="InterPro" id="IPR025110">
    <property type="entry name" value="AMP-bd_C"/>
</dbReference>
<evidence type="ECO:0000256" key="4">
    <source>
        <dbReference type="ARBA" id="ARBA00022737"/>
    </source>
</evidence>
<dbReference type="InterPro" id="IPR000873">
    <property type="entry name" value="AMP-dep_synth/lig_dom"/>
</dbReference>
<dbReference type="InterPro" id="IPR006162">
    <property type="entry name" value="Ppantetheine_attach_site"/>
</dbReference>
<dbReference type="CDD" id="cd05930">
    <property type="entry name" value="A_NRPS"/>
    <property type="match status" value="1"/>
</dbReference>
<dbReference type="GO" id="GO:0043041">
    <property type="term" value="P:amino acid activation for nonribosomal peptide biosynthetic process"/>
    <property type="evidence" value="ECO:0007669"/>
    <property type="project" value="TreeGrafter"/>
</dbReference>
<comment type="caution">
    <text evidence="8">The sequence shown here is derived from an EMBL/GenBank/DDBJ whole genome shotgun (WGS) entry which is preliminary data.</text>
</comment>
<dbReference type="GO" id="GO:0008610">
    <property type="term" value="P:lipid biosynthetic process"/>
    <property type="evidence" value="ECO:0007669"/>
    <property type="project" value="UniProtKB-ARBA"/>
</dbReference>
<evidence type="ECO:0000256" key="6">
    <source>
        <dbReference type="SAM" id="MobiDB-lite"/>
    </source>
</evidence>
<sequence>MEDSMSKAPGDDGSLVEDVLPLSPLQQGLLFHALFDESAQDVYTMQSLVEIEGPLRPALLRTAAEELFARHANLRSAFLHEDLDEPVQVVLKQVPVHWLDADATDEDEAARLIAADATARFDLTDPPLLRLTLLRRATDRWLLILTNHHLLLDGWSIPLLARELLQLYAAQLAPGTTPPLPAVRPYRDFLAWLASRDRETSADAWRRALAGAAPTVLSPSAAGLVPILPELHTLRFTEELTGRIQEFARRRGVTVNTVVQGLWALLLARLTGRNDVVFGATVAGRPAELAGVESMIGLFINTVPVRVTVPPAERAGAFLRRVQDEQSRLMDHQHLGLTEIQRLAGTGDLFDTLLVFENYPIDEASVAQAESSAGLRIADVKGSGATHYPLTLAVLAEQRLGVVFEFRPDCYERTAVEELAGRFERLVHAVPADPDAPLAALDVLTPGERAALLTRGLGERLPTPWYRTMPEVFEAQEARTPDAVAVVGEGRHLTFAQLNTAANQLARLLVELGAGPEQIVAFALPPTPDTMTAILAIQKAGAAYLPLDPAWPKERIAAMLADASPVALITTSTAAPFKGRGAVTYAAAPRGRDQPQTTRSRPPALPPDRCVVLDAPDTRKRLEHIPASNLTDTDRLQPLLPEHPAYVIYTSGSTGRPKAVVIPHRAITNLFTAHNKALHQPASTATGGALRVGHAWPTAFDASWQPMLWMFAGHELHLVPEDIRRDPTALRDFLARQRIEFIELSPSLLGELVAQGGDWRARLKVLGVGGEAVPPDLWRTLRATPGLAAHNLYGPTECTVDSADCDLALTERPAIGRPVAGGTLYVLDGHLNPVPVGVEGELYMAGAGLARGYLGQPAATASRFVADPFADSPGARMYRTGDVARWTADGLVECLGRVDDQVKIRGYRIEPGEVEAVLLEQDLVERAAVVVREDTPGVRRLVAYVIFAAPSVTSPAPPDEDTAEETAELLRRAVAAVLPDYMVPSAFVPVDGFPLTLNGKLDTAALPPPSRSAGPAAQPPRNPVEQRLAALFAEVLGLDAVGVHDSFFTLGGDSIVSMRLVSQARAAGLAISPRDVFERPTIAELAELAELADHAATTEHLAQATERRTSDPDAGTGDIPLTPVLTWLTEQNGPFRALSQARFLRTPPDMDLDGLHRTVQSVLDRHDLLRSTFTRAGDGSWRFHAASPGSTSAAGCVRRIDAERLDHTATGTLVPEAMDELVAELDPAAGAMARFLWFDAGGGREGRLLVVLHHLVTDAASWGVLVADLAAAWERRDLSPVGTSFREWARALHELAPNRSPELAFWKGVLDRPEPPLGTGPLDSAHDTRATVRRHWTTLGPDITEPLTTTASLQDVLLTALALAVPAWRGAPAPDPSVLIALEGHGREEHLVPGADLSSTLGWFTSVFPVRLDPGPPPGADQVRRVRDQLAALPDKGIGYGLLRHLDPEASRQLAQLAEPQIQFNYLGRMTLGERRDNAVFTSAPETGAMGSGADPEMPAPYALVVDAVITGTELSVCWQWPQRLFPEPEIQRLAALWTTSLELLLKGGDQ</sequence>
<evidence type="ECO:0000259" key="7">
    <source>
        <dbReference type="PROSITE" id="PS50075"/>
    </source>
</evidence>
<dbReference type="Gene3D" id="1.10.1200.10">
    <property type="entry name" value="ACP-like"/>
    <property type="match status" value="1"/>
</dbReference>
<feature type="region of interest" description="Disordered" evidence="6">
    <location>
        <begin position="587"/>
        <end position="608"/>
    </location>
</feature>
<dbReference type="InterPro" id="IPR001242">
    <property type="entry name" value="Condensation_dom"/>
</dbReference>
<dbReference type="InterPro" id="IPR036736">
    <property type="entry name" value="ACP-like_sf"/>
</dbReference>
<evidence type="ECO:0000256" key="1">
    <source>
        <dbReference type="ARBA" id="ARBA00001957"/>
    </source>
</evidence>
<dbReference type="InterPro" id="IPR023213">
    <property type="entry name" value="CAT-like_dom_sf"/>
</dbReference>
<dbReference type="CDD" id="cd19543">
    <property type="entry name" value="DCL_NRPS"/>
    <property type="match status" value="1"/>
</dbReference>
<comment type="cofactor">
    <cofactor evidence="1">
        <name>pantetheine 4'-phosphate</name>
        <dbReference type="ChEBI" id="CHEBI:47942"/>
    </cofactor>
</comment>
<dbReference type="Pfam" id="PF00550">
    <property type="entry name" value="PP-binding"/>
    <property type="match status" value="1"/>
</dbReference>
<dbReference type="Gene3D" id="3.40.50.980">
    <property type="match status" value="2"/>
</dbReference>
<reference evidence="8 9" key="1">
    <citation type="submission" date="2015-10" db="EMBL/GenBank/DDBJ databases">
        <title>Draft genome sequence of Streptomyces caeruleatus NRRL B-24802, type strain for the species Streptomyces caeruleatus.</title>
        <authorList>
            <person name="Ruckert C."/>
            <person name="Winkler A."/>
            <person name="Kalinowski J."/>
            <person name="Kampfer P."/>
            <person name="Glaeser S."/>
        </authorList>
    </citation>
    <scope>NUCLEOTIDE SEQUENCE [LARGE SCALE GENOMIC DNA]</scope>
    <source>
        <strain evidence="8 9">NRRL B-24802</strain>
    </source>
</reference>
<accession>A0A117RRH8</accession>
<evidence type="ECO:0000256" key="3">
    <source>
        <dbReference type="ARBA" id="ARBA00022553"/>
    </source>
</evidence>
<evidence type="ECO:0000313" key="8">
    <source>
        <dbReference type="EMBL" id="KUO05285.1"/>
    </source>
</evidence>